<comment type="similarity">
    <text evidence="1">Belongs to the phD/YefM antitoxin family.</text>
</comment>
<dbReference type="PANTHER" id="PTHR13696:SF52">
    <property type="entry name" value="PARA FAMILY PROTEIN CT_582"/>
    <property type="match status" value="1"/>
</dbReference>
<dbReference type="HOGENOM" id="CLU_037612_1_2_0"/>
<sequence length="341" mass="37109">MRQREKSTGTFPEISATELRPRLTEVLERVSAGERRVITQYGHPLAALISMPEYWRLLRGSAPVPASEGSLMKRIVVMNLSGGEGKTTVARELGVNLSQLGFRVLMIDADPQASLTRSLGLFKRTDPALPTPAESARNTILQVLVDPSFSLPTPLSAYGMDVIPANSQLSRGDSILYGSAEQLGNLKQALEEVTGYDFVIIDTTPSRTALLVAAVAAADDVLVPVSSGKGLTNFSEVMSVLDAARTINPRTRIRAFIQNAYSGNMRHDRELRQVLTTELQSVAPVLSPIPHRKAVYNDAMSSELKPVTLYQPRSEAAADLRRMTTEVLEVLNVPHPAGVRP</sequence>
<dbReference type="SUPFAM" id="SSF143120">
    <property type="entry name" value="YefM-like"/>
    <property type="match status" value="1"/>
</dbReference>
<dbReference type="SUPFAM" id="SSF52540">
    <property type="entry name" value="P-loop containing nucleoside triphosphate hydrolases"/>
    <property type="match status" value="1"/>
</dbReference>
<dbReference type="Proteomes" id="UP000002431">
    <property type="component" value="Plasmid pDGEO02"/>
</dbReference>
<dbReference type="InterPro" id="IPR036165">
    <property type="entry name" value="YefM-like_sf"/>
</dbReference>
<evidence type="ECO:0000256" key="1">
    <source>
        <dbReference type="ARBA" id="ARBA00009981"/>
    </source>
</evidence>
<proteinExistence type="inferred from homology"/>
<name>A8ZRB5_DEIGD</name>
<keyword evidence="3" id="KW-0614">Plasmid</keyword>
<geneLocation type="plasmid" evidence="3 4">
    <name>pDGEO02</name>
</geneLocation>
<dbReference type="Pfam" id="PF13614">
    <property type="entry name" value="AAA_31"/>
    <property type="match status" value="1"/>
</dbReference>
<dbReference type="EMBL" id="CP000856">
    <property type="protein sequence ID" value="ABW35024.1"/>
    <property type="molecule type" value="Genomic_DNA"/>
</dbReference>
<protein>
    <submittedName>
        <fullName evidence="3">PHD family antitoxin and ParA family chromosome partitioning ATPase</fullName>
    </submittedName>
</protein>
<dbReference type="Gene3D" id="3.40.1620.10">
    <property type="entry name" value="YefM-like domain"/>
    <property type="match status" value="1"/>
</dbReference>
<dbReference type="KEGG" id="dge:Dgeo_2981"/>
<organism evidence="3 4">
    <name type="scientific">Deinococcus geothermalis (strain DSM 11300 / CIP 105573 / AG-3a)</name>
    <dbReference type="NCBI Taxonomy" id="319795"/>
    <lineage>
        <taxon>Bacteria</taxon>
        <taxon>Thermotogati</taxon>
        <taxon>Deinococcota</taxon>
        <taxon>Deinococci</taxon>
        <taxon>Deinococcales</taxon>
        <taxon>Deinococcaceae</taxon>
        <taxon>Deinococcus</taxon>
    </lineage>
</organism>
<reference evidence="3" key="1">
    <citation type="submission" date="2007-10" db="EMBL/GenBank/DDBJ databases">
        <title>Complete sequence of Plasmid2 pDGEO02 of Deinococcus geothermalis DSM 11300.</title>
        <authorList>
            <consortium name="US DOE Joint Genome Institute"/>
            <person name="Copeland A."/>
            <person name="Lucas S."/>
            <person name="Lapidus A."/>
            <person name="Barry K."/>
            <person name="Detter J.C."/>
            <person name="Glavina del Rio T."/>
            <person name="Hammon N."/>
            <person name="Israni S."/>
            <person name="Dalin E."/>
            <person name="Tice H."/>
            <person name="Pitluck S."/>
            <person name="Brettin T."/>
            <person name="Bruce D."/>
            <person name="Han C."/>
            <person name="Tapia R."/>
            <person name="Saunders E."/>
            <person name="Gilna P."/>
            <person name="Schmutz J."/>
            <person name="Larimer F."/>
            <person name="Land M."/>
            <person name="Hauser L."/>
            <person name="Kyrpides N."/>
            <person name="Kim E."/>
            <person name="Daly M.J."/>
            <person name="Fredrickson J.K."/>
            <person name="Makarova K.S."/>
            <person name="Gaidamakova E.K."/>
            <person name="Zhai M."/>
            <person name="Richardson P."/>
        </authorList>
    </citation>
    <scope>NUCLEOTIDE SEQUENCE [LARGE SCALE GENOMIC DNA]</scope>
    <source>
        <strain evidence="3">DSM 11300</strain>
        <plasmid evidence="3">pDGEO02</plasmid>
    </source>
</reference>
<dbReference type="Pfam" id="PF02604">
    <property type="entry name" value="PhdYeFM_antitox"/>
    <property type="match status" value="1"/>
</dbReference>
<evidence type="ECO:0000313" key="3">
    <source>
        <dbReference type="EMBL" id="ABW35024.1"/>
    </source>
</evidence>
<accession>A8ZRB5</accession>
<dbReference type="CDD" id="cd02042">
    <property type="entry name" value="ParAB_family"/>
    <property type="match status" value="1"/>
</dbReference>
<gene>
    <name evidence="3" type="ORF">Dgeo_2981</name>
</gene>
<dbReference type="InterPro" id="IPR027417">
    <property type="entry name" value="P-loop_NTPase"/>
</dbReference>
<evidence type="ECO:0000259" key="2">
    <source>
        <dbReference type="Pfam" id="PF13614"/>
    </source>
</evidence>
<dbReference type="NCBIfam" id="TIGR01552">
    <property type="entry name" value="phd_fam"/>
    <property type="match status" value="1"/>
</dbReference>
<dbReference type="AlphaFoldDB" id="A8ZRB5"/>
<evidence type="ECO:0000313" key="4">
    <source>
        <dbReference type="Proteomes" id="UP000002431"/>
    </source>
</evidence>
<dbReference type="PANTHER" id="PTHR13696">
    <property type="entry name" value="P-LOOP CONTAINING NUCLEOSIDE TRIPHOSPHATE HYDROLASE"/>
    <property type="match status" value="1"/>
</dbReference>
<dbReference type="InterPro" id="IPR006442">
    <property type="entry name" value="Antitoxin_Phd/YefM"/>
</dbReference>
<dbReference type="InterPro" id="IPR050678">
    <property type="entry name" value="DNA_Partitioning_ATPase"/>
</dbReference>
<keyword evidence="4" id="KW-1185">Reference proteome</keyword>
<dbReference type="InterPro" id="IPR025669">
    <property type="entry name" value="AAA_dom"/>
</dbReference>
<feature type="domain" description="AAA" evidence="2">
    <location>
        <begin position="72"/>
        <end position="229"/>
    </location>
</feature>
<dbReference type="Gene3D" id="3.40.50.300">
    <property type="entry name" value="P-loop containing nucleotide triphosphate hydrolases"/>
    <property type="match status" value="1"/>
</dbReference>